<dbReference type="EMBL" id="FXAF01000006">
    <property type="protein sequence ID" value="SMF39788.1"/>
    <property type="molecule type" value="Genomic_DNA"/>
</dbReference>
<dbReference type="Proteomes" id="UP000192903">
    <property type="component" value="Unassembled WGS sequence"/>
</dbReference>
<dbReference type="OrthoDB" id="598413at2"/>
<dbReference type="GO" id="GO:0006355">
    <property type="term" value="P:regulation of DNA-templated transcription"/>
    <property type="evidence" value="ECO:0007669"/>
    <property type="project" value="InterPro"/>
</dbReference>
<dbReference type="Gene3D" id="6.10.180.10">
    <property type="entry name" value="Antitoxin ParD"/>
    <property type="match status" value="1"/>
</dbReference>
<evidence type="ECO:0000313" key="2">
    <source>
        <dbReference type="Proteomes" id="UP000192903"/>
    </source>
</evidence>
<dbReference type="STRING" id="464029.SAMN02982989_1773"/>
<gene>
    <name evidence="1" type="ORF">SAMN02982989_1773</name>
</gene>
<dbReference type="RefSeq" id="WP_085422048.1">
    <property type="nucleotide sequence ID" value="NZ_FXAF01000006.1"/>
</dbReference>
<protein>
    <submittedName>
        <fullName evidence="1">Ribbon-helix-helix protein, copG family</fullName>
    </submittedName>
</protein>
<dbReference type="SUPFAM" id="SSF47598">
    <property type="entry name" value="Ribbon-helix-helix"/>
    <property type="match status" value="1"/>
</dbReference>
<dbReference type="InterPro" id="IPR038296">
    <property type="entry name" value="ParD_sf"/>
</dbReference>
<sequence length="76" mass="8595">MSTLTIRLPVDQHERLKALAAARGTSINKLFEEFSARALAEFDIETRFRLLAAKGNKKRGLDLLDKLDRAHSQSSR</sequence>
<name>A0A1X7ETC2_9HYPH</name>
<organism evidence="1 2">
    <name type="scientific">Xaviernesmea oryzae</name>
    <dbReference type="NCBI Taxonomy" id="464029"/>
    <lineage>
        <taxon>Bacteria</taxon>
        <taxon>Pseudomonadati</taxon>
        <taxon>Pseudomonadota</taxon>
        <taxon>Alphaproteobacteria</taxon>
        <taxon>Hyphomicrobiales</taxon>
        <taxon>Rhizobiaceae</taxon>
        <taxon>Rhizobium/Agrobacterium group</taxon>
        <taxon>Xaviernesmea</taxon>
    </lineage>
</organism>
<dbReference type="InterPro" id="IPR010985">
    <property type="entry name" value="Ribbon_hlx_hlx"/>
</dbReference>
<keyword evidence="2" id="KW-1185">Reference proteome</keyword>
<dbReference type="AlphaFoldDB" id="A0A1X7ETC2"/>
<accession>A0A1X7ETC2</accession>
<proteinExistence type="predicted"/>
<evidence type="ECO:0000313" key="1">
    <source>
        <dbReference type="EMBL" id="SMF39788.1"/>
    </source>
</evidence>
<reference evidence="2" key="1">
    <citation type="submission" date="2017-04" db="EMBL/GenBank/DDBJ databases">
        <authorList>
            <person name="Varghese N."/>
            <person name="Submissions S."/>
        </authorList>
    </citation>
    <scope>NUCLEOTIDE SEQUENCE [LARGE SCALE GENOMIC DNA]</scope>
    <source>
        <strain evidence="2">B4P</strain>
    </source>
</reference>